<dbReference type="PATRIC" id="fig|1006006.8.peg.1321"/>
<evidence type="ECO:0000313" key="2">
    <source>
        <dbReference type="EMBL" id="AEB95431.1"/>
    </source>
</evidence>
<dbReference type="HOGENOM" id="CLU_101251_1_0_2"/>
<dbReference type="Proteomes" id="UP000007812">
    <property type="component" value="Chromosome"/>
</dbReference>
<proteinExistence type="predicted"/>
<sequence length="184" mass="20809">MQVMGDKHSVIEKVTPKAGFTDHLIETEVNAELKKQLRERGVRVINLGERRIWARAPSCSACRLLSGSDAMILNAWPLSREEIIYRVLVPSMGYLKDLLSQLNKESMRPRVMKTMEVSLKSENALTARQLQALMLAYKKGFFDVERRTSLTDLANVLGIKPSSAEELLRRALHKVVGDYLKGLD</sequence>
<dbReference type="EMBL" id="CP002656">
    <property type="protein sequence ID" value="AEB95431.1"/>
    <property type="molecule type" value="Genomic_DNA"/>
</dbReference>
<dbReference type="eggNOG" id="arCOG02271">
    <property type="taxonomic scope" value="Archaea"/>
</dbReference>
<dbReference type="PANTHER" id="PTHR34236:SF1">
    <property type="entry name" value="DIMETHYL SULFOXIDE REDUCTASE TRANSCRIPTIONAL ACTIVATOR"/>
    <property type="match status" value="1"/>
</dbReference>
<organism evidence="2 3">
    <name type="scientific">Metallosphaera cuprina (strain Ar-4)</name>
    <dbReference type="NCBI Taxonomy" id="1006006"/>
    <lineage>
        <taxon>Archaea</taxon>
        <taxon>Thermoproteota</taxon>
        <taxon>Thermoprotei</taxon>
        <taxon>Sulfolobales</taxon>
        <taxon>Sulfolobaceae</taxon>
        <taxon>Metallosphaera</taxon>
    </lineage>
</organism>
<dbReference type="Pfam" id="PF04967">
    <property type="entry name" value="HTH_10"/>
    <property type="match status" value="1"/>
</dbReference>
<accession>F4FY58</accession>
<protein>
    <submittedName>
        <fullName evidence="2">HTH DNA binding domain-containing protein</fullName>
    </submittedName>
</protein>
<reference evidence="2 3" key="1">
    <citation type="journal article" date="2011" name="J. Bacteriol.">
        <title>Complete genome sequence of Metallosphaera cuprina, a metal sulfide-oxidizing archaeon from a hot spring.</title>
        <authorList>
            <person name="Liu L.J."/>
            <person name="You X.Y."/>
            <person name="Zheng H."/>
            <person name="Wang S."/>
            <person name="Jiang C.Y."/>
            <person name="Liu S.J."/>
        </authorList>
    </citation>
    <scope>NUCLEOTIDE SEQUENCE [LARGE SCALE GENOMIC DNA]</scope>
    <source>
        <strain evidence="2 3">Ar-4</strain>
    </source>
</reference>
<name>F4FY58_METCR</name>
<feature type="domain" description="HTH bat-type" evidence="1">
    <location>
        <begin position="125"/>
        <end position="176"/>
    </location>
</feature>
<evidence type="ECO:0000259" key="1">
    <source>
        <dbReference type="Pfam" id="PF04967"/>
    </source>
</evidence>
<gene>
    <name evidence="2" type="ordered locus">Mcup_1328</name>
</gene>
<dbReference type="InterPro" id="IPR007050">
    <property type="entry name" value="HTH_bacterioopsin"/>
</dbReference>
<dbReference type="PANTHER" id="PTHR34236">
    <property type="entry name" value="DIMETHYL SULFOXIDE REDUCTASE TRANSCRIPTIONAL ACTIVATOR"/>
    <property type="match status" value="1"/>
</dbReference>
<evidence type="ECO:0000313" key="3">
    <source>
        <dbReference type="Proteomes" id="UP000007812"/>
    </source>
</evidence>
<dbReference type="STRING" id="1006006.Mcup_1328"/>
<keyword evidence="3" id="KW-1185">Reference proteome</keyword>
<dbReference type="AlphaFoldDB" id="F4FY58"/>
<dbReference type="KEGG" id="mcn:Mcup_1328"/>